<dbReference type="RefSeq" id="WP_079666102.1">
    <property type="nucleotide sequence ID" value="NZ_FUYZ01000002.1"/>
</dbReference>
<dbReference type="AlphaFoldDB" id="A0A1T5DLR2"/>
<feature type="transmembrane region" description="Helical" evidence="1">
    <location>
        <begin position="43"/>
        <end position="61"/>
    </location>
</feature>
<dbReference type="EMBL" id="FUYZ01000002">
    <property type="protein sequence ID" value="SKB72629.1"/>
    <property type="molecule type" value="Genomic_DNA"/>
</dbReference>
<evidence type="ECO:0000313" key="4">
    <source>
        <dbReference type="Proteomes" id="UP000191112"/>
    </source>
</evidence>
<dbReference type="Pfam" id="PF03544">
    <property type="entry name" value="TonB_C"/>
    <property type="match status" value="1"/>
</dbReference>
<keyword evidence="1" id="KW-0812">Transmembrane</keyword>
<feature type="domain" description="TonB C-terminal" evidence="2">
    <location>
        <begin position="218"/>
        <end position="276"/>
    </location>
</feature>
<accession>A0A1T5DLR2</accession>
<evidence type="ECO:0000259" key="2">
    <source>
        <dbReference type="Pfam" id="PF03544"/>
    </source>
</evidence>
<keyword evidence="1" id="KW-1133">Transmembrane helix</keyword>
<dbReference type="Gene3D" id="3.30.1150.10">
    <property type="match status" value="1"/>
</dbReference>
<dbReference type="Proteomes" id="UP000191112">
    <property type="component" value="Unassembled WGS sequence"/>
</dbReference>
<dbReference type="OrthoDB" id="1095452at2"/>
<name>A0A1T5DLR2_9FLAO</name>
<protein>
    <submittedName>
        <fullName evidence="3">Protein TonB</fullName>
    </submittedName>
</protein>
<proteinExistence type="predicted"/>
<evidence type="ECO:0000256" key="1">
    <source>
        <dbReference type="SAM" id="Phobius"/>
    </source>
</evidence>
<gene>
    <name evidence="3" type="ORF">SAMN05660477_00826</name>
</gene>
<keyword evidence="4" id="KW-1185">Reference proteome</keyword>
<dbReference type="STRING" id="619805.SAMN05660477_00826"/>
<reference evidence="3 4" key="1">
    <citation type="submission" date="2017-02" db="EMBL/GenBank/DDBJ databases">
        <authorList>
            <person name="Peterson S.W."/>
        </authorList>
    </citation>
    <scope>NUCLEOTIDE SEQUENCE [LARGE SCALE GENOMIC DNA]</scope>
    <source>
        <strain evidence="3 4">DSM 22323</strain>
    </source>
</reference>
<evidence type="ECO:0000313" key="3">
    <source>
        <dbReference type="EMBL" id="SKB72629.1"/>
    </source>
</evidence>
<organism evidence="3 4">
    <name type="scientific">Soonwooa buanensis</name>
    <dbReference type="NCBI Taxonomy" id="619805"/>
    <lineage>
        <taxon>Bacteria</taxon>
        <taxon>Pseudomonadati</taxon>
        <taxon>Bacteroidota</taxon>
        <taxon>Flavobacteriia</taxon>
        <taxon>Flavobacteriales</taxon>
        <taxon>Weeksellaceae</taxon>
        <taxon>Chryseobacterium group</taxon>
        <taxon>Soonwooa</taxon>
    </lineage>
</organism>
<dbReference type="GO" id="GO:0055085">
    <property type="term" value="P:transmembrane transport"/>
    <property type="evidence" value="ECO:0007669"/>
    <property type="project" value="InterPro"/>
</dbReference>
<dbReference type="SUPFAM" id="SSF74653">
    <property type="entry name" value="TolA/TonB C-terminal domain"/>
    <property type="match status" value="1"/>
</dbReference>
<keyword evidence="1" id="KW-0472">Membrane</keyword>
<sequence>MENLLKELQKRGLGLDEVVFEHRNKAYGAYQLRHGYGSNLSKAMFIGIGLFISVAALPFIINSFKSDAIIEDVITGPPTMVHIQQDIEEPTPPQATTPPQQQQVVNTVEYIIPTPSRHVDKEKPIASTTEINDAAIGIQTIDAPTAPNTYVPITPPVIGTGNVPTVPTTSTAPPKDPNAIPSHVDVEASFRGGVEAFRRVIGENFDTSEVDQSGVISTVVTFVVEKDGSISNVKAKGTDADFNREAERTIKDIRTKWTPAKLDGESVRSYFRIPISMKIE</sequence>
<dbReference type="InterPro" id="IPR037682">
    <property type="entry name" value="TonB_C"/>
</dbReference>